<evidence type="ECO:0000256" key="1">
    <source>
        <dbReference type="SAM" id="MobiDB-lite"/>
    </source>
</evidence>
<gene>
    <name evidence="3" type="ORF">RM445_27580</name>
</gene>
<name>A0ABU2NJA6_9PSEU</name>
<accession>A0ABU2NJA6</accession>
<reference evidence="4" key="1">
    <citation type="submission" date="2023-07" db="EMBL/GenBank/DDBJ databases">
        <title>30 novel species of actinomycetes from the DSMZ collection.</title>
        <authorList>
            <person name="Nouioui I."/>
        </authorList>
    </citation>
    <scope>NUCLEOTIDE SEQUENCE [LARGE SCALE GENOMIC DNA]</scope>
    <source>
        <strain evidence="4">DSM 45834</strain>
    </source>
</reference>
<keyword evidence="2" id="KW-0812">Transmembrane</keyword>
<organism evidence="3 4">
    <name type="scientific">Pseudonocardia charpentierae</name>
    <dbReference type="NCBI Taxonomy" id="3075545"/>
    <lineage>
        <taxon>Bacteria</taxon>
        <taxon>Bacillati</taxon>
        <taxon>Actinomycetota</taxon>
        <taxon>Actinomycetes</taxon>
        <taxon>Pseudonocardiales</taxon>
        <taxon>Pseudonocardiaceae</taxon>
        <taxon>Pseudonocardia</taxon>
    </lineage>
</organism>
<dbReference type="RefSeq" id="WP_311559794.1">
    <property type="nucleotide sequence ID" value="NZ_JAVREJ010000029.1"/>
</dbReference>
<proteinExistence type="predicted"/>
<dbReference type="EMBL" id="JAVREJ010000029">
    <property type="protein sequence ID" value="MDT0353279.1"/>
    <property type="molecule type" value="Genomic_DNA"/>
</dbReference>
<keyword evidence="2" id="KW-1133">Transmembrane helix</keyword>
<comment type="caution">
    <text evidence="3">The sequence shown here is derived from an EMBL/GenBank/DDBJ whole genome shotgun (WGS) entry which is preliminary data.</text>
</comment>
<feature type="region of interest" description="Disordered" evidence="1">
    <location>
        <begin position="53"/>
        <end position="73"/>
    </location>
</feature>
<protein>
    <submittedName>
        <fullName evidence="3">Uncharacterized protein</fullName>
    </submittedName>
</protein>
<feature type="transmembrane region" description="Helical" evidence="2">
    <location>
        <begin position="16"/>
        <end position="36"/>
    </location>
</feature>
<evidence type="ECO:0000313" key="3">
    <source>
        <dbReference type="EMBL" id="MDT0353279.1"/>
    </source>
</evidence>
<evidence type="ECO:0000313" key="4">
    <source>
        <dbReference type="Proteomes" id="UP001183202"/>
    </source>
</evidence>
<dbReference type="Proteomes" id="UP001183202">
    <property type="component" value="Unassembled WGS sequence"/>
</dbReference>
<sequence length="73" mass="8686">MNLKYNNPVLWMFLEHWPLLILTPAVLLLIAVLAFITRRWDQRDEIVARERARRADNRVEPREANRGEHPVNA</sequence>
<evidence type="ECO:0000256" key="2">
    <source>
        <dbReference type="SAM" id="Phobius"/>
    </source>
</evidence>
<keyword evidence="2" id="KW-0472">Membrane</keyword>
<keyword evidence="4" id="KW-1185">Reference proteome</keyword>